<dbReference type="Proteomes" id="UP000234681">
    <property type="component" value="Chromosome 13"/>
</dbReference>
<dbReference type="EMBL" id="CH473958">
    <property type="protein sequence ID" value="EDM09462.1"/>
    <property type="molecule type" value="Genomic_DNA"/>
</dbReference>
<name>A6ID35_RAT</name>
<sequence>MHLQFVHVTEHSEH</sequence>
<accession>A6ID35</accession>
<protein>
    <submittedName>
        <fullName evidence="1">RCG46285</fullName>
    </submittedName>
</protein>
<organism evidence="1 2">
    <name type="scientific">Rattus norvegicus</name>
    <name type="common">Rat</name>
    <dbReference type="NCBI Taxonomy" id="10116"/>
    <lineage>
        <taxon>Eukaryota</taxon>
        <taxon>Metazoa</taxon>
        <taxon>Chordata</taxon>
        <taxon>Craniata</taxon>
        <taxon>Vertebrata</taxon>
        <taxon>Euteleostomi</taxon>
        <taxon>Mammalia</taxon>
        <taxon>Eutheria</taxon>
        <taxon>Euarchontoglires</taxon>
        <taxon>Glires</taxon>
        <taxon>Rodentia</taxon>
        <taxon>Myomorpha</taxon>
        <taxon>Muroidea</taxon>
        <taxon>Muridae</taxon>
        <taxon>Murinae</taxon>
        <taxon>Rattus</taxon>
    </lineage>
</organism>
<proteinExistence type="predicted"/>
<evidence type="ECO:0000313" key="1">
    <source>
        <dbReference type="EMBL" id="EDM09462.1"/>
    </source>
</evidence>
<evidence type="ECO:0000313" key="2">
    <source>
        <dbReference type="Proteomes" id="UP000234681"/>
    </source>
</evidence>
<reference evidence="1 2" key="1">
    <citation type="submission" date="2005-09" db="EMBL/GenBank/DDBJ databases">
        <authorList>
            <person name="Mural R.J."/>
            <person name="Li P.W."/>
            <person name="Adams M.D."/>
            <person name="Amanatides P.G."/>
            <person name="Baden-Tillson H."/>
            <person name="Barnstead M."/>
            <person name="Chin S.H."/>
            <person name="Dew I."/>
            <person name="Evans C.A."/>
            <person name="Ferriera S."/>
            <person name="Flanigan M."/>
            <person name="Fosler C."/>
            <person name="Glodek A."/>
            <person name="Gu Z."/>
            <person name="Holt R.A."/>
            <person name="Jennings D."/>
            <person name="Kraft C.L."/>
            <person name="Lu F."/>
            <person name="Nguyen T."/>
            <person name="Nusskern D.R."/>
            <person name="Pfannkoch C.M."/>
            <person name="Sitter C."/>
            <person name="Sutton G.G."/>
            <person name="Venter J.C."/>
            <person name="Wang Z."/>
            <person name="Woodage T."/>
            <person name="Zheng X.H."/>
            <person name="Zhong F."/>
        </authorList>
    </citation>
    <scope>NUCLEOTIDE SEQUENCE [LARGE SCALE GENOMIC DNA]</scope>
    <source>
        <strain>BN</strain>
        <strain evidence="2">Sprague-Dawley</strain>
    </source>
</reference>
<gene>
    <name evidence="1" type="ORF">rCG_46285</name>
</gene>